<organism evidence="1 2">
    <name type="scientific">Lysobacter enzymogenes</name>
    <dbReference type="NCBI Taxonomy" id="69"/>
    <lineage>
        <taxon>Bacteria</taxon>
        <taxon>Pseudomonadati</taxon>
        <taxon>Pseudomonadota</taxon>
        <taxon>Gammaproteobacteria</taxon>
        <taxon>Lysobacterales</taxon>
        <taxon>Lysobacteraceae</taxon>
        <taxon>Lysobacter</taxon>
    </lineage>
</organism>
<dbReference type="Proteomes" id="UP000061569">
    <property type="component" value="Chromosome"/>
</dbReference>
<dbReference type="Pfam" id="PF19523">
    <property type="entry name" value="DUF6053"/>
    <property type="match status" value="1"/>
</dbReference>
<sequence length="67" mass="6522">MGFGSAAASAASHCFARNGAGWRRHAARVGGASAPMPSARVAAICNESVGTEVPPTTAQGGAGRSPL</sequence>
<dbReference type="KEGG" id="lez:GLE_0943"/>
<gene>
    <name evidence="1" type="ORF">GLE_0943</name>
</gene>
<dbReference type="PATRIC" id="fig|69.6.peg.931"/>
<evidence type="ECO:0000313" key="2">
    <source>
        <dbReference type="Proteomes" id="UP000061569"/>
    </source>
</evidence>
<dbReference type="EMBL" id="CP013140">
    <property type="protein sequence ID" value="ALN56301.1"/>
    <property type="molecule type" value="Genomic_DNA"/>
</dbReference>
<evidence type="ECO:0000313" key="1">
    <source>
        <dbReference type="EMBL" id="ALN56301.1"/>
    </source>
</evidence>
<accession>A0A0S2DD54</accession>
<proteinExistence type="predicted"/>
<protein>
    <submittedName>
        <fullName evidence="1">Uncharacterized protein</fullName>
    </submittedName>
</protein>
<reference evidence="1 2" key="1">
    <citation type="submission" date="2015-11" db="EMBL/GenBank/DDBJ databases">
        <title>Genome sequences of Lysobacter enzymogenes strain C3 and Lysobacter antibioticus ATCC 29479.</title>
        <authorList>
            <person name="Kobayashi D.Y."/>
        </authorList>
    </citation>
    <scope>NUCLEOTIDE SEQUENCE [LARGE SCALE GENOMIC DNA]</scope>
    <source>
        <strain evidence="1 2">C3</strain>
    </source>
</reference>
<dbReference type="AlphaFoldDB" id="A0A0S2DD54"/>
<dbReference type="STRING" id="69.GLE_0943"/>
<dbReference type="InterPro" id="IPR046116">
    <property type="entry name" value="DUF6053"/>
</dbReference>
<name>A0A0S2DD54_LYSEN</name>